<organism evidence="1 2">
    <name type="scientific">Desulfopila aestuarii DSM 18488</name>
    <dbReference type="NCBI Taxonomy" id="1121416"/>
    <lineage>
        <taxon>Bacteria</taxon>
        <taxon>Pseudomonadati</taxon>
        <taxon>Thermodesulfobacteriota</taxon>
        <taxon>Desulfobulbia</taxon>
        <taxon>Desulfobulbales</taxon>
        <taxon>Desulfocapsaceae</taxon>
        <taxon>Desulfopila</taxon>
    </lineage>
</organism>
<keyword evidence="2" id="KW-1185">Reference proteome</keyword>
<dbReference type="AlphaFoldDB" id="A0A1M7Y999"/>
<proteinExistence type="predicted"/>
<reference evidence="1 2" key="1">
    <citation type="submission" date="2016-12" db="EMBL/GenBank/DDBJ databases">
        <authorList>
            <person name="Song W.-J."/>
            <person name="Kurnit D.M."/>
        </authorList>
    </citation>
    <scope>NUCLEOTIDE SEQUENCE [LARGE SCALE GENOMIC DNA]</scope>
    <source>
        <strain evidence="1 2">DSM 18488</strain>
    </source>
</reference>
<dbReference type="SUPFAM" id="SSF52266">
    <property type="entry name" value="SGNH hydrolase"/>
    <property type="match status" value="1"/>
</dbReference>
<gene>
    <name evidence="1" type="ORF">SAMN02745220_02736</name>
</gene>
<dbReference type="CDD" id="cd00229">
    <property type="entry name" value="SGNH_hydrolase"/>
    <property type="match status" value="1"/>
</dbReference>
<dbReference type="EMBL" id="FRFE01000013">
    <property type="protein sequence ID" value="SHO49215.1"/>
    <property type="molecule type" value="Genomic_DNA"/>
</dbReference>
<dbReference type="Gene3D" id="3.40.50.1110">
    <property type="entry name" value="SGNH hydrolase"/>
    <property type="match status" value="1"/>
</dbReference>
<evidence type="ECO:0000313" key="1">
    <source>
        <dbReference type="EMBL" id="SHO49215.1"/>
    </source>
</evidence>
<accession>A0A1M7Y999</accession>
<dbReference type="GO" id="GO:0016788">
    <property type="term" value="F:hydrolase activity, acting on ester bonds"/>
    <property type="evidence" value="ECO:0007669"/>
    <property type="project" value="UniProtKB-ARBA"/>
</dbReference>
<dbReference type="STRING" id="1121416.SAMN02745220_02736"/>
<dbReference type="InterPro" id="IPR036514">
    <property type="entry name" value="SGNH_hydro_sf"/>
</dbReference>
<dbReference type="RefSeq" id="WP_084553981.1">
    <property type="nucleotide sequence ID" value="NZ_FRFE01000013.1"/>
</dbReference>
<dbReference type="OrthoDB" id="212722at2"/>
<dbReference type="Proteomes" id="UP000184603">
    <property type="component" value="Unassembled WGS sequence"/>
</dbReference>
<name>A0A1M7Y999_9BACT</name>
<evidence type="ECO:0008006" key="3">
    <source>
        <dbReference type="Google" id="ProtNLM"/>
    </source>
</evidence>
<sequence>MQNMAFEKKAEIKTVNRVALLGDSIFDNEQYVLPGEAVIDQINLLDRASWNAELLAVDGAVLKDVSTQCQKVDEKINHVIVSIGGNNALGYISIFEETVSSVYEGMQYLSEIKYEFQKSYQEMLAEVVSLDKKVALCTIYNTCPGVEVPLLTALSVFNDVIFYEAFKLGFPVLDFRHTCNSPSDYSSISPIEPSETGGLKIAKVIKNLMEKRDFSICKSVIYH</sequence>
<protein>
    <recommendedName>
        <fullName evidence="3">GDSL-like Lipase/Acylhydrolase family protein</fullName>
    </recommendedName>
</protein>
<evidence type="ECO:0000313" key="2">
    <source>
        <dbReference type="Proteomes" id="UP000184603"/>
    </source>
</evidence>